<keyword evidence="4" id="KW-0808">Transferase</keyword>
<dbReference type="SUPFAM" id="SSF51971">
    <property type="entry name" value="Nucleotide-binding domain"/>
    <property type="match status" value="1"/>
</dbReference>
<evidence type="ECO:0000256" key="2">
    <source>
        <dbReference type="ARBA" id="ARBA00022603"/>
    </source>
</evidence>
<dbReference type="GO" id="GO:0008168">
    <property type="term" value="F:methyltransferase activity"/>
    <property type="evidence" value="ECO:0007669"/>
    <property type="project" value="UniProtKB-KW"/>
</dbReference>
<dbReference type="Pfam" id="PF01266">
    <property type="entry name" value="DAO"/>
    <property type="match status" value="1"/>
</dbReference>
<dbReference type="RefSeq" id="WP_133735949.1">
    <property type="nucleotide sequence ID" value="NZ_SOAX01000003.1"/>
</dbReference>
<dbReference type="GO" id="GO:0016645">
    <property type="term" value="F:oxidoreductase activity, acting on the CH-NH group of donors"/>
    <property type="evidence" value="ECO:0007669"/>
    <property type="project" value="InterPro"/>
</dbReference>
<keyword evidence="1" id="KW-0963">Cytoplasm</keyword>
<reference evidence="11 12" key="1">
    <citation type="submission" date="2019-03" db="EMBL/GenBank/DDBJ databases">
        <title>Genomic Encyclopedia of Type Strains, Phase IV (KMG-IV): sequencing the most valuable type-strain genomes for metagenomic binning, comparative biology and taxonomic classification.</title>
        <authorList>
            <person name="Goeker M."/>
        </authorList>
    </citation>
    <scope>NUCLEOTIDE SEQUENCE [LARGE SCALE GENOMIC DNA]</scope>
    <source>
        <strain evidence="11 12">DSM 15505</strain>
    </source>
</reference>
<evidence type="ECO:0000313" key="11">
    <source>
        <dbReference type="EMBL" id="TDT41593.1"/>
    </source>
</evidence>
<dbReference type="EMBL" id="SOAX01000003">
    <property type="protein sequence ID" value="TDT41593.1"/>
    <property type="molecule type" value="Genomic_DNA"/>
</dbReference>
<dbReference type="Gene3D" id="3.50.50.60">
    <property type="entry name" value="FAD/NAD(P)-binding domain"/>
    <property type="match status" value="1"/>
</dbReference>
<keyword evidence="12" id="KW-1185">Reference proteome</keyword>
<evidence type="ECO:0000256" key="5">
    <source>
        <dbReference type="ARBA" id="ARBA00022691"/>
    </source>
</evidence>
<keyword evidence="8" id="KW-0560">Oxidoreductase</keyword>
<dbReference type="AlphaFoldDB" id="A0A4R7JVX8"/>
<proteinExistence type="predicted"/>
<evidence type="ECO:0000256" key="6">
    <source>
        <dbReference type="ARBA" id="ARBA00022694"/>
    </source>
</evidence>
<evidence type="ECO:0000256" key="9">
    <source>
        <dbReference type="ARBA" id="ARBA00023268"/>
    </source>
</evidence>
<evidence type="ECO:0000259" key="10">
    <source>
        <dbReference type="Pfam" id="PF01266"/>
    </source>
</evidence>
<dbReference type="NCBIfam" id="TIGR03197">
    <property type="entry name" value="MnmC_Cterm"/>
    <property type="match status" value="1"/>
</dbReference>
<keyword evidence="5" id="KW-0949">S-adenosyl-L-methionine</keyword>
<keyword evidence="2" id="KW-0489">Methyltransferase</keyword>
<evidence type="ECO:0000256" key="1">
    <source>
        <dbReference type="ARBA" id="ARBA00022490"/>
    </source>
</evidence>
<dbReference type="GO" id="GO:0008033">
    <property type="term" value="P:tRNA processing"/>
    <property type="evidence" value="ECO:0007669"/>
    <property type="project" value="UniProtKB-KW"/>
</dbReference>
<evidence type="ECO:0000313" key="12">
    <source>
        <dbReference type="Proteomes" id="UP000295830"/>
    </source>
</evidence>
<evidence type="ECO:0000256" key="8">
    <source>
        <dbReference type="ARBA" id="ARBA00023002"/>
    </source>
</evidence>
<dbReference type="Gene3D" id="3.30.9.10">
    <property type="entry name" value="D-Amino Acid Oxidase, subunit A, domain 2"/>
    <property type="match status" value="1"/>
</dbReference>
<dbReference type="Proteomes" id="UP000295830">
    <property type="component" value="Unassembled WGS sequence"/>
</dbReference>
<protein>
    <submittedName>
        <fullName evidence="11">tRNA 5-methylaminomethyl-2-thiouridine biosynthesis bifunctional protein</fullName>
    </submittedName>
</protein>
<dbReference type="PANTHER" id="PTHR13847:SF283">
    <property type="entry name" value="TRNA 5-METHYLAMINOMETHYL-2-THIOURIDINE BIOSYNTHESIS BIFUNCTIONAL PROTEIN MNMC"/>
    <property type="match status" value="1"/>
</dbReference>
<dbReference type="InterPro" id="IPR006076">
    <property type="entry name" value="FAD-dep_OxRdtase"/>
</dbReference>
<organism evidence="11 12">
    <name type="scientific">Halospina denitrificans</name>
    <dbReference type="NCBI Taxonomy" id="332522"/>
    <lineage>
        <taxon>Bacteria</taxon>
        <taxon>Pseudomonadati</taxon>
        <taxon>Pseudomonadota</taxon>
        <taxon>Gammaproteobacteria</taxon>
        <taxon>Halospina</taxon>
    </lineage>
</organism>
<sequence>MVQRQEASYPLQVVVIGAGIAGTLAARALAERSMDVAVIEPDLPREGQDPARRGALYVKPAVEYSPETRFAHQAFLHAAEYYSWLQSQHPGSGFWYQTGTLQVAWNEREAERQEKLIARNDYSPDFLQPVSRDTASQLAGIDVPGGGLWFPRGGHLFHSGMRRAALDHPRIRTVQAKVTGRPVKSQTTGNWQVPIDTDAALETRHIVVAAGASTADWFPQLPLGRIRGQITRINAVEPALRATISGAGYALPPLDGAQSIGATFDRDCQDPQVRDESHRLNLQTLNDWFPTLGSRFHSTDIKDGWVGFRSTTPDHMPITGVCDGLHLIAGLGGKGLAYAPILAQEVAHSICGQPSILDPDLGNRVSPKRFL</sequence>
<comment type="caution">
    <text evidence="11">The sequence shown here is derived from an EMBL/GenBank/DDBJ whole genome shotgun (WGS) entry which is preliminary data.</text>
</comment>
<dbReference type="PANTHER" id="PTHR13847">
    <property type="entry name" value="SARCOSINE DEHYDROGENASE-RELATED"/>
    <property type="match status" value="1"/>
</dbReference>
<keyword evidence="3" id="KW-0285">Flavoprotein</keyword>
<evidence type="ECO:0000256" key="4">
    <source>
        <dbReference type="ARBA" id="ARBA00022679"/>
    </source>
</evidence>
<gene>
    <name evidence="11" type="ORF">DES49_1692</name>
</gene>
<dbReference type="GO" id="GO:0032259">
    <property type="term" value="P:methylation"/>
    <property type="evidence" value="ECO:0007669"/>
    <property type="project" value="UniProtKB-KW"/>
</dbReference>
<dbReference type="GO" id="GO:0005737">
    <property type="term" value="C:cytoplasm"/>
    <property type="evidence" value="ECO:0007669"/>
    <property type="project" value="TreeGrafter"/>
</dbReference>
<dbReference type="OrthoDB" id="9786494at2"/>
<dbReference type="SUPFAM" id="SSF54373">
    <property type="entry name" value="FAD-linked reductases, C-terminal domain"/>
    <property type="match status" value="1"/>
</dbReference>
<feature type="domain" description="FAD dependent oxidoreductase" evidence="10">
    <location>
        <begin position="13"/>
        <end position="348"/>
    </location>
</feature>
<dbReference type="InterPro" id="IPR017610">
    <property type="entry name" value="tRNA_S-uridine_synth_MnmC_C"/>
</dbReference>
<dbReference type="InterPro" id="IPR036188">
    <property type="entry name" value="FAD/NAD-bd_sf"/>
</dbReference>
<accession>A0A4R7JVX8</accession>
<keyword evidence="6" id="KW-0819">tRNA processing</keyword>
<keyword evidence="9" id="KW-0511">Multifunctional enzyme</keyword>
<name>A0A4R7JVX8_9GAMM</name>
<evidence type="ECO:0000256" key="7">
    <source>
        <dbReference type="ARBA" id="ARBA00022827"/>
    </source>
</evidence>
<keyword evidence="7" id="KW-0274">FAD</keyword>
<evidence type="ECO:0000256" key="3">
    <source>
        <dbReference type="ARBA" id="ARBA00022630"/>
    </source>
</evidence>